<dbReference type="InterPro" id="IPR019786">
    <property type="entry name" value="Zinc_finger_PHD-type_CS"/>
</dbReference>
<sequence length="436" mass="49969">MHYLEDYLELLDPLPEIMREKLTLMRENDLKNQAEFAQLEDDTSKFLSNYRQYQQQSSLSPTRSRINTHRSTTNTNEESTTNLINTNEQHLTAEQLAAQQEKQAEYDKLVERHQLLIKATTTKINLANESHDIVERYYKKLENDLSKFKMELEADYSGITETLEKRFASEGFNEYDNTIGENNNFDPSVLDMEPLLDSLDDITMSSTLTDDYTNQSTLSYLMSSQSRRLSTSLHPSNSSSSFTRKQNPQRILSNSSTSSRGRKRLQGISSTSNIGKHRKRSMTRNPFLNESYQSHPLHHILPPSDSDESSSASNLQSNNTTTTTTTTTTDYFQINNQTASPNLFDDETNGDFDSTNVLSNFPGQAIDERRYCFCNEMSYGDMIACDNPTCRREWFHYPCVGIVTPPKGKWFCAECTQMQQQQQQSQISTIKRASTS</sequence>
<feature type="region of interest" description="Disordered" evidence="15">
    <location>
        <begin position="295"/>
        <end position="329"/>
    </location>
</feature>
<dbReference type="GO" id="GO:0008270">
    <property type="term" value="F:zinc ion binding"/>
    <property type="evidence" value="ECO:0007669"/>
    <property type="project" value="UniProtKB-KW"/>
</dbReference>
<evidence type="ECO:0000256" key="15">
    <source>
        <dbReference type="SAM" id="MobiDB-lite"/>
    </source>
</evidence>
<dbReference type="PROSITE" id="PS01359">
    <property type="entry name" value="ZF_PHD_1"/>
    <property type="match status" value="1"/>
</dbReference>
<evidence type="ECO:0000256" key="1">
    <source>
        <dbReference type="ARBA" id="ARBA00004123"/>
    </source>
</evidence>
<dbReference type="InterPro" id="IPR013083">
    <property type="entry name" value="Znf_RING/FYVE/PHD"/>
</dbReference>
<dbReference type="SMART" id="SM01408">
    <property type="entry name" value="ING"/>
    <property type="match status" value="1"/>
</dbReference>
<organism evidence="18 19">
    <name type="scientific">Rotaria sordida</name>
    <dbReference type="NCBI Taxonomy" id="392033"/>
    <lineage>
        <taxon>Eukaryota</taxon>
        <taxon>Metazoa</taxon>
        <taxon>Spiralia</taxon>
        <taxon>Gnathifera</taxon>
        <taxon>Rotifera</taxon>
        <taxon>Eurotatoria</taxon>
        <taxon>Bdelloidea</taxon>
        <taxon>Philodinida</taxon>
        <taxon>Philodinidae</taxon>
        <taxon>Rotaria</taxon>
    </lineage>
</organism>
<evidence type="ECO:0000256" key="6">
    <source>
        <dbReference type="ARBA" id="ARBA00022833"/>
    </source>
</evidence>
<feature type="binding site" evidence="12">
    <location>
        <position position="415"/>
    </location>
    <ligand>
        <name>Zn(2+)</name>
        <dbReference type="ChEBI" id="CHEBI:29105"/>
        <label>2</label>
    </ligand>
</feature>
<keyword evidence="9" id="KW-0804">Transcription</keyword>
<dbReference type="InterPro" id="IPR024610">
    <property type="entry name" value="ING_N_histone-binding"/>
</dbReference>
<dbReference type="GO" id="GO:0035267">
    <property type="term" value="C:NuA4 histone acetyltransferase complex"/>
    <property type="evidence" value="ECO:0007669"/>
    <property type="project" value="TreeGrafter"/>
</dbReference>
<dbReference type="AlphaFoldDB" id="A0A819UPJ9"/>
<feature type="binding site" evidence="12">
    <location>
        <position position="372"/>
    </location>
    <ligand>
        <name>Zn(2+)</name>
        <dbReference type="ChEBI" id="CHEBI:29105"/>
        <label>1</label>
    </ligand>
</feature>
<dbReference type="PANTHER" id="PTHR10333">
    <property type="entry name" value="INHIBITOR OF GROWTH PROTEIN"/>
    <property type="match status" value="1"/>
</dbReference>
<feature type="binding site" evidence="12">
    <location>
        <position position="396"/>
    </location>
    <ligand>
        <name>Zn(2+)</name>
        <dbReference type="ChEBI" id="CHEBI:29105"/>
        <label>1</label>
    </ligand>
</feature>
<dbReference type="SMART" id="SM00249">
    <property type="entry name" value="PHD"/>
    <property type="match status" value="1"/>
</dbReference>
<evidence type="ECO:0000256" key="11">
    <source>
        <dbReference type="PIRSR" id="PIRSR628651-50"/>
    </source>
</evidence>
<feature type="compositionally biased region" description="Low complexity" evidence="15">
    <location>
        <begin position="230"/>
        <end position="241"/>
    </location>
</feature>
<feature type="compositionally biased region" description="Polar residues" evidence="15">
    <location>
        <begin position="242"/>
        <end position="259"/>
    </location>
</feature>
<dbReference type="OrthoDB" id="5411773at2759"/>
<evidence type="ECO:0000259" key="16">
    <source>
        <dbReference type="PROSITE" id="PS50016"/>
    </source>
</evidence>
<keyword evidence="8" id="KW-0805">Transcription regulation</keyword>
<dbReference type="GO" id="GO:0006325">
    <property type="term" value="P:chromatin organization"/>
    <property type="evidence" value="ECO:0007669"/>
    <property type="project" value="UniProtKB-KW"/>
</dbReference>
<dbReference type="EMBL" id="CAJNOO010005347">
    <property type="protein sequence ID" value="CAF1414842.1"/>
    <property type="molecule type" value="Genomic_DNA"/>
</dbReference>
<comment type="similarity">
    <text evidence="2 14">Belongs to the ING family.</text>
</comment>
<keyword evidence="6 12" id="KW-0862">Zinc</keyword>
<dbReference type="CDD" id="cd15505">
    <property type="entry name" value="PHD_ING"/>
    <property type="match status" value="1"/>
</dbReference>
<feature type="compositionally biased region" description="Polar residues" evidence="15">
    <location>
        <begin position="54"/>
        <end position="65"/>
    </location>
</feature>
<keyword evidence="5 13" id="KW-0863">Zinc-finger</keyword>
<name>A0A819UPJ9_9BILA</name>
<evidence type="ECO:0000256" key="14">
    <source>
        <dbReference type="RuleBase" id="RU361213"/>
    </source>
</evidence>
<dbReference type="InterPro" id="IPR028651">
    <property type="entry name" value="ING_fam"/>
</dbReference>
<evidence type="ECO:0000256" key="5">
    <source>
        <dbReference type="ARBA" id="ARBA00022771"/>
    </source>
</evidence>
<feature type="site" description="Histone H3K4me3 binding" evidence="11">
    <location>
        <position position="382"/>
    </location>
</feature>
<comment type="function">
    <text evidence="14">Component of an histone acetyltransferase complex.</text>
</comment>
<accession>A0A819UPJ9</accession>
<feature type="binding site" evidence="12">
    <location>
        <position position="390"/>
    </location>
    <ligand>
        <name>Zn(2+)</name>
        <dbReference type="ChEBI" id="CHEBI:29105"/>
        <label>2</label>
    </ligand>
</feature>
<dbReference type="Gene3D" id="3.30.40.10">
    <property type="entry name" value="Zinc/RING finger domain, C3HC4 (zinc finger)"/>
    <property type="match status" value="1"/>
</dbReference>
<evidence type="ECO:0000256" key="8">
    <source>
        <dbReference type="ARBA" id="ARBA00023015"/>
    </source>
</evidence>
<comment type="subcellular location">
    <subcellularLocation>
        <location evidence="1 14">Nucleus</location>
    </subcellularLocation>
</comment>
<protein>
    <recommendedName>
        <fullName evidence="14">Inhibitor of growth protein</fullName>
    </recommendedName>
</protein>
<comment type="caution">
    <text evidence="18">The sequence shown here is derived from an EMBL/GenBank/DDBJ whole genome shotgun (WGS) entry which is preliminary data.</text>
</comment>
<keyword evidence="7 14" id="KW-0156">Chromatin regulator</keyword>
<keyword evidence="4 12" id="KW-0479">Metal-binding</keyword>
<comment type="subunit">
    <text evidence="14">Component of an histone acetyltransferase complex. Interacts with H3K4me3 and to a lesser extent with H3K4me2.</text>
</comment>
<keyword evidence="10 14" id="KW-0539">Nucleus</keyword>
<dbReference type="EMBL" id="CAJOAX010010928">
    <property type="protein sequence ID" value="CAF4083802.1"/>
    <property type="molecule type" value="Genomic_DNA"/>
</dbReference>
<feature type="compositionally biased region" description="Low complexity" evidence="15">
    <location>
        <begin position="69"/>
        <end position="79"/>
    </location>
</feature>
<dbReference type="GO" id="GO:0005634">
    <property type="term" value="C:nucleus"/>
    <property type="evidence" value="ECO:0007669"/>
    <property type="project" value="UniProtKB-SubCell"/>
</dbReference>
<feature type="compositionally biased region" description="Low complexity" evidence="15">
    <location>
        <begin position="309"/>
        <end position="329"/>
    </location>
</feature>
<keyword evidence="3" id="KW-0341">Growth regulation</keyword>
<evidence type="ECO:0000256" key="7">
    <source>
        <dbReference type="ARBA" id="ARBA00022853"/>
    </source>
</evidence>
<evidence type="ECO:0000313" key="17">
    <source>
        <dbReference type="EMBL" id="CAF1414842.1"/>
    </source>
</evidence>
<feature type="binding site" evidence="12">
    <location>
        <position position="399"/>
    </location>
    <ligand>
        <name>Zn(2+)</name>
        <dbReference type="ChEBI" id="CHEBI:29105"/>
        <label>1</label>
    </ligand>
</feature>
<evidence type="ECO:0000256" key="2">
    <source>
        <dbReference type="ARBA" id="ARBA00010210"/>
    </source>
</evidence>
<feature type="site" description="Histone H3K4me3 binding" evidence="11">
    <location>
        <position position="386"/>
    </location>
</feature>
<feature type="site" description="Histone H3K4me3 binding" evidence="11">
    <location>
        <position position="394"/>
    </location>
</feature>
<dbReference type="PROSITE" id="PS50016">
    <property type="entry name" value="ZF_PHD_2"/>
    <property type="match status" value="1"/>
</dbReference>
<dbReference type="InterPro" id="IPR011011">
    <property type="entry name" value="Znf_FYVE_PHD"/>
</dbReference>
<dbReference type="Proteomes" id="UP000663823">
    <property type="component" value="Unassembled WGS sequence"/>
</dbReference>
<proteinExistence type="inferred from homology"/>
<dbReference type="Gene3D" id="6.10.140.1740">
    <property type="match status" value="1"/>
</dbReference>
<evidence type="ECO:0000313" key="18">
    <source>
        <dbReference type="EMBL" id="CAF4083802.1"/>
    </source>
</evidence>
<evidence type="ECO:0000256" key="3">
    <source>
        <dbReference type="ARBA" id="ARBA00022604"/>
    </source>
</evidence>
<dbReference type="Proteomes" id="UP000663882">
    <property type="component" value="Unassembled WGS sequence"/>
</dbReference>
<dbReference type="PANTHER" id="PTHR10333:SF103">
    <property type="entry name" value="INHIBITOR OF GROWTH PROTEIN 3"/>
    <property type="match status" value="1"/>
</dbReference>
<evidence type="ECO:0000256" key="12">
    <source>
        <dbReference type="PIRSR" id="PIRSR628651-51"/>
    </source>
</evidence>
<dbReference type="InterPro" id="IPR019787">
    <property type="entry name" value="Znf_PHD-finger"/>
</dbReference>
<feature type="region of interest" description="Disordered" evidence="15">
    <location>
        <begin position="229"/>
        <end position="282"/>
    </location>
</feature>
<dbReference type="SUPFAM" id="SSF57903">
    <property type="entry name" value="FYVE/PHD zinc finger"/>
    <property type="match status" value="1"/>
</dbReference>
<feature type="binding site" evidence="12">
    <location>
        <position position="385"/>
    </location>
    <ligand>
        <name>Zn(2+)</name>
        <dbReference type="ChEBI" id="CHEBI:29105"/>
        <label>2</label>
    </ligand>
</feature>
<feature type="binding site" evidence="12">
    <location>
        <position position="374"/>
    </location>
    <ligand>
        <name>Zn(2+)</name>
        <dbReference type="ChEBI" id="CHEBI:29105"/>
        <label>1</label>
    </ligand>
</feature>
<dbReference type="Pfam" id="PF12998">
    <property type="entry name" value="ING"/>
    <property type="match status" value="2"/>
</dbReference>
<evidence type="ECO:0000256" key="9">
    <source>
        <dbReference type="ARBA" id="ARBA00023163"/>
    </source>
</evidence>
<evidence type="ECO:0000256" key="4">
    <source>
        <dbReference type="ARBA" id="ARBA00022723"/>
    </source>
</evidence>
<feature type="binding site" evidence="12">
    <location>
        <position position="412"/>
    </location>
    <ligand>
        <name>Zn(2+)</name>
        <dbReference type="ChEBI" id="CHEBI:29105"/>
        <label>2</label>
    </ligand>
</feature>
<feature type="site" description="Histone H3K4me3 binding" evidence="11">
    <location>
        <position position="371"/>
    </location>
</feature>
<reference evidence="18" key="1">
    <citation type="submission" date="2021-02" db="EMBL/GenBank/DDBJ databases">
        <authorList>
            <person name="Nowell W R."/>
        </authorList>
    </citation>
    <scope>NUCLEOTIDE SEQUENCE</scope>
</reference>
<feature type="domain" description="PHD-type" evidence="16">
    <location>
        <begin position="369"/>
        <end position="418"/>
    </location>
</feature>
<evidence type="ECO:0000313" key="19">
    <source>
        <dbReference type="Proteomes" id="UP000663823"/>
    </source>
</evidence>
<gene>
    <name evidence="18" type="ORF">OTI717_LOCUS33334</name>
    <name evidence="17" type="ORF">RFH988_LOCUS35375</name>
</gene>
<evidence type="ECO:0000256" key="13">
    <source>
        <dbReference type="PROSITE-ProRule" id="PRU00146"/>
    </source>
</evidence>
<comment type="domain">
    <text evidence="14">The PHD-type zinc finger mediates the binding to H3K4me3.</text>
</comment>
<dbReference type="InterPro" id="IPR001965">
    <property type="entry name" value="Znf_PHD"/>
</dbReference>
<feature type="region of interest" description="Disordered" evidence="15">
    <location>
        <begin position="54"/>
        <end position="79"/>
    </location>
</feature>
<evidence type="ECO:0000256" key="10">
    <source>
        <dbReference type="ARBA" id="ARBA00023242"/>
    </source>
</evidence>